<dbReference type="VEuPathDB" id="TrichDB:TVAGG3_0718310"/>
<accession>A2DU11</accession>
<dbReference type="Proteomes" id="UP000001542">
    <property type="component" value="Unassembled WGS sequence"/>
</dbReference>
<dbReference type="KEGG" id="tva:4774165"/>
<dbReference type="EMBL" id="DS113246">
    <property type="protein sequence ID" value="EAY16158.1"/>
    <property type="molecule type" value="Genomic_DNA"/>
</dbReference>
<evidence type="ECO:0000313" key="3">
    <source>
        <dbReference type="Proteomes" id="UP000001542"/>
    </source>
</evidence>
<sequence>MLSDEIDKEKLAKCLLKLNTASFGGKLFQNMNDVDAFLKEKGKFKKPQIRILAYYFKTGVLTFDNYQDELLHNLMNYEELKFSRLEEIQKSASYKTILADVLRCKVNYERFVHDSQINDIDINLVMEDLKEVLGLIDVKYPSCKYVQGYDRYTLVLYLLGFQLCKFLEIDKKFIPGLIFDLVYKFIRISDINNALDVERSSLYVLADDLISKINHKTVKNNKIMSIYYALNWRLIFFCDNHNYKDLLLIWDQILLHSSSQSDLENYFAHLIAAHTYQAIQQNELLLGPNLISAIQSWTNFDVIALLKYVDSQVDIDSHQERKIIITEEDIKKIRDDLDRQKKSKNLL</sequence>
<gene>
    <name evidence="2" type="ORF">TVAG_465460</name>
</gene>
<dbReference type="InterPro" id="IPR035969">
    <property type="entry name" value="Rab-GAP_TBC_sf"/>
</dbReference>
<keyword evidence="3" id="KW-1185">Reference proteome</keyword>
<dbReference type="SUPFAM" id="SSF47923">
    <property type="entry name" value="Ypt/Rab-GAP domain of gyp1p"/>
    <property type="match status" value="2"/>
</dbReference>
<dbReference type="AlphaFoldDB" id="A2DU11"/>
<dbReference type="VEuPathDB" id="TrichDB:TVAG_465460"/>
<reference evidence="2" key="2">
    <citation type="journal article" date="2007" name="Science">
        <title>Draft genome sequence of the sexually transmitted pathogen Trichomonas vaginalis.</title>
        <authorList>
            <person name="Carlton J.M."/>
            <person name="Hirt R.P."/>
            <person name="Silva J.C."/>
            <person name="Delcher A.L."/>
            <person name="Schatz M."/>
            <person name="Zhao Q."/>
            <person name="Wortman J.R."/>
            <person name="Bidwell S.L."/>
            <person name="Alsmark U.C.M."/>
            <person name="Besteiro S."/>
            <person name="Sicheritz-Ponten T."/>
            <person name="Noel C.J."/>
            <person name="Dacks J.B."/>
            <person name="Foster P.G."/>
            <person name="Simillion C."/>
            <person name="Van de Peer Y."/>
            <person name="Miranda-Saavedra D."/>
            <person name="Barton G.J."/>
            <person name="Westrop G.D."/>
            <person name="Mueller S."/>
            <person name="Dessi D."/>
            <person name="Fiori P.L."/>
            <person name="Ren Q."/>
            <person name="Paulsen I."/>
            <person name="Zhang H."/>
            <person name="Bastida-Corcuera F.D."/>
            <person name="Simoes-Barbosa A."/>
            <person name="Brown M.T."/>
            <person name="Hayes R.D."/>
            <person name="Mukherjee M."/>
            <person name="Okumura C.Y."/>
            <person name="Schneider R."/>
            <person name="Smith A.J."/>
            <person name="Vanacova S."/>
            <person name="Villalvazo M."/>
            <person name="Haas B.J."/>
            <person name="Pertea M."/>
            <person name="Feldblyum T.V."/>
            <person name="Utterback T.R."/>
            <person name="Shu C.L."/>
            <person name="Osoegawa K."/>
            <person name="de Jong P.J."/>
            <person name="Hrdy I."/>
            <person name="Horvathova L."/>
            <person name="Zubacova Z."/>
            <person name="Dolezal P."/>
            <person name="Malik S.B."/>
            <person name="Logsdon J.M. Jr."/>
            <person name="Henze K."/>
            <person name="Gupta A."/>
            <person name="Wang C.C."/>
            <person name="Dunne R.L."/>
            <person name="Upcroft J.A."/>
            <person name="Upcroft P."/>
            <person name="White O."/>
            <person name="Salzberg S.L."/>
            <person name="Tang P."/>
            <person name="Chiu C.-H."/>
            <person name="Lee Y.-S."/>
            <person name="Embley T.M."/>
            <person name="Coombs G.H."/>
            <person name="Mottram J.C."/>
            <person name="Tachezy J."/>
            <person name="Fraser-Liggett C.M."/>
            <person name="Johnson P.J."/>
        </authorList>
    </citation>
    <scope>NUCLEOTIDE SEQUENCE [LARGE SCALE GENOMIC DNA]</scope>
    <source>
        <strain evidence="2">G3</strain>
    </source>
</reference>
<organism evidence="2 3">
    <name type="scientific">Trichomonas vaginalis (strain ATCC PRA-98 / G3)</name>
    <dbReference type="NCBI Taxonomy" id="412133"/>
    <lineage>
        <taxon>Eukaryota</taxon>
        <taxon>Metamonada</taxon>
        <taxon>Parabasalia</taxon>
        <taxon>Trichomonadida</taxon>
        <taxon>Trichomonadidae</taxon>
        <taxon>Trichomonas</taxon>
    </lineage>
</organism>
<proteinExistence type="predicted"/>
<dbReference type="RefSeq" id="XP_001328381.1">
    <property type="nucleotide sequence ID" value="XM_001328346.1"/>
</dbReference>
<dbReference type="SMR" id="A2DU11"/>
<evidence type="ECO:0000259" key="1">
    <source>
        <dbReference type="PROSITE" id="PS50086"/>
    </source>
</evidence>
<dbReference type="InterPro" id="IPR000195">
    <property type="entry name" value="Rab-GAP-TBC_dom"/>
</dbReference>
<feature type="domain" description="Rab-GAP TBC" evidence="1">
    <location>
        <begin position="44"/>
        <end position="257"/>
    </location>
</feature>
<name>A2DU11_TRIV3</name>
<dbReference type="InParanoid" id="A2DU11"/>
<dbReference type="PROSITE" id="PS50086">
    <property type="entry name" value="TBC_RABGAP"/>
    <property type="match status" value="1"/>
</dbReference>
<evidence type="ECO:0000313" key="2">
    <source>
        <dbReference type="EMBL" id="EAY16158.1"/>
    </source>
</evidence>
<dbReference type="Gene3D" id="1.10.472.80">
    <property type="entry name" value="Ypt/Rab-GAP domain of gyp1p, domain 3"/>
    <property type="match status" value="1"/>
</dbReference>
<reference evidence="2" key="1">
    <citation type="submission" date="2006-10" db="EMBL/GenBank/DDBJ databases">
        <authorList>
            <person name="Amadeo P."/>
            <person name="Zhao Q."/>
            <person name="Wortman J."/>
            <person name="Fraser-Liggett C."/>
            <person name="Carlton J."/>
        </authorList>
    </citation>
    <scope>NUCLEOTIDE SEQUENCE</scope>
    <source>
        <strain evidence="2">G3</strain>
    </source>
</reference>
<protein>
    <recommendedName>
        <fullName evidence="1">Rab-GAP TBC domain-containing protein</fullName>
    </recommendedName>
</protein>